<dbReference type="InterPro" id="IPR015942">
    <property type="entry name" value="Asp/Glu/hydantoin_racemase"/>
</dbReference>
<dbReference type="PROSITE" id="PS00924">
    <property type="entry name" value="ASP_GLU_RACEMASE_2"/>
    <property type="match status" value="1"/>
</dbReference>
<protein>
    <submittedName>
        <fullName evidence="3">Aspartate racemase family protein</fullName>
    </submittedName>
</protein>
<evidence type="ECO:0000256" key="2">
    <source>
        <dbReference type="ARBA" id="ARBA00023235"/>
    </source>
</evidence>
<dbReference type="EMBL" id="AHKH01000015">
    <property type="protein sequence ID" value="EHQ62845.1"/>
    <property type="molecule type" value="Genomic_DNA"/>
</dbReference>
<dbReference type="NCBIfam" id="TIGR00035">
    <property type="entry name" value="asp_race"/>
    <property type="match status" value="1"/>
</dbReference>
<sequence>MKTIGLIGGMSWESTAEYYKIVNEEVKHRLGGLHSAKCLLYSVDFEEIERYQAEDRWAEAGSLLGDAAHSLERAGADFIVICTNTMHKVMEYIEEKIDIPTLHIADATANQINKSNIGTIGLLGTKYTMEQNFYKSRLESNGIKVLTPNPLEREMVNKVIYEELCVGNIQQSSREYYRQVIKNLVDAGAEGIVLGCTEIGLLVKPEDSEVPLFDTTVIHAVESVNLALES</sequence>
<organism evidence="3 4">
    <name type="scientific">Paenibacillus dendritiformis C454</name>
    <dbReference type="NCBI Taxonomy" id="1131935"/>
    <lineage>
        <taxon>Bacteria</taxon>
        <taxon>Bacillati</taxon>
        <taxon>Bacillota</taxon>
        <taxon>Bacilli</taxon>
        <taxon>Bacillales</taxon>
        <taxon>Paenibacillaceae</taxon>
        <taxon>Paenibacillus</taxon>
    </lineage>
</organism>
<dbReference type="PANTHER" id="PTHR21198">
    <property type="entry name" value="GLUTAMATE RACEMASE"/>
    <property type="match status" value="1"/>
</dbReference>
<dbReference type="PANTHER" id="PTHR21198:SF7">
    <property type="entry name" value="ASPARTATE-GLUTAMATE RACEMASE FAMILY"/>
    <property type="match status" value="1"/>
</dbReference>
<dbReference type="InterPro" id="IPR033134">
    <property type="entry name" value="Asp/Glu_racemase_AS_2"/>
</dbReference>
<evidence type="ECO:0000256" key="1">
    <source>
        <dbReference type="ARBA" id="ARBA00007847"/>
    </source>
</evidence>
<dbReference type="OrthoDB" id="9803739at2"/>
<dbReference type="RefSeq" id="WP_006676132.1">
    <property type="nucleotide sequence ID" value="NZ_AHKH01000015.1"/>
</dbReference>
<comment type="caution">
    <text evidence="3">The sequence shown here is derived from an EMBL/GenBank/DDBJ whole genome shotgun (WGS) entry which is preliminary data.</text>
</comment>
<evidence type="ECO:0000313" key="3">
    <source>
        <dbReference type="EMBL" id="EHQ62845.1"/>
    </source>
</evidence>
<dbReference type="InterPro" id="IPR004380">
    <property type="entry name" value="Asp_race"/>
</dbReference>
<dbReference type="STRING" id="1131935.PDENDC454_08095"/>
<evidence type="ECO:0000313" key="4">
    <source>
        <dbReference type="Proteomes" id="UP000003900"/>
    </source>
</evidence>
<name>H3SDI4_9BACL</name>
<dbReference type="GO" id="GO:0047661">
    <property type="term" value="F:amino-acid racemase activity"/>
    <property type="evidence" value="ECO:0007669"/>
    <property type="project" value="InterPro"/>
</dbReference>
<keyword evidence="2" id="KW-0413">Isomerase</keyword>
<dbReference type="Pfam" id="PF01177">
    <property type="entry name" value="Asp_Glu_race"/>
    <property type="match status" value="1"/>
</dbReference>
<dbReference type="InterPro" id="IPR018187">
    <property type="entry name" value="Asp/Glu_racemase_AS_1"/>
</dbReference>
<accession>H3SDI4</accession>
<gene>
    <name evidence="3" type="ORF">PDENDC454_08095</name>
</gene>
<dbReference type="PROSITE" id="PS00923">
    <property type="entry name" value="ASP_GLU_RACEMASE_1"/>
    <property type="match status" value="1"/>
</dbReference>
<dbReference type="Gene3D" id="3.40.50.1860">
    <property type="match status" value="2"/>
</dbReference>
<keyword evidence="4" id="KW-1185">Reference proteome</keyword>
<reference evidence="3 4" key="1">
    <citation type="journal article" date="2012" name="J. Bacteriol.">
        <title>Genome Sequence of the Pattern-Forming Social Bacterium Paenibacillus dendritiformis C454 Chiral Morphotype.</title>
        <authorList>
            <person name="Sirota-Madi A."/>
            <person name="Olender T."/>
            <person name="Helman Y."/>
            <person name="Brainis I."/>
            <person name="Finkelshtein A."/>
            <person name="Roth D."/>
            <person name="Hagai E."/>
            <person name="Leshkowitz D."/>
            <person name="Brodsky L."/>
            <person name="Galatenko V."/>
            <person name="Nikolaev V."/>
            <person name="Gutnick D.L."/>
            <person name="Lancet D."/>
            <person name="Ben-Jacob E."/>
        </authorList>
    </citation>
    <scope>NUCLEOTIDE SEQUENCE [LARGE SCALE GENOMIC DNA]</scope>
    <source>
        <strain evidence="3 4">C454</strain>
    </source>
</reference>
<dbReference type="PATRIC" id="fig|1131935.3.peg.1649"/>
<dbReference type="Proteomes" id="UP000003900">
    <property type="component" value="Unassembled WGS sequence"/>
</dbReference>
<dbReference type="AlphaFoldDB" id="H3SDI4"/>
<dbReference type="SUPFAM" id="SSF53681">
    <property type="entry name" value="Aspartate/glutamate racemase"/>
    <property type="match status" value="2"/>
</dbReference>
<dbReference type="InterPro" id="IPR001920">
    <property type="entry name" value="Asp/Glu_race"/>
</dbReference>
<proteinExistence type="inferred from homology"/>
<comment type="similarity">
    <text evidence="1">Belongs to the aspartate/glutamate racemases family.</text>
</comment>